<dbReference type="GO" id="GO:0006900">
    <property type="term" value="P:vesicle budding from membrane"/>
    <property type="evidence" value="ECO:0007669"/>
    <property type="project" value="TreeGrafter"/>
</dbReference>
<accession>A0AAE1V6K9</accession>
<dbReference type="InterPro" id="IPR008942">
    <property type="entry name" value="ENTH_VHS"/>
</dbReference>
<dbReference type="Pfam" id="PF07651">
    <property type="entry name" value="ANTH"/>
    <property type="match status" value="1"/>
</dbReference>
<dbReference type="AlphaFoldDB" id="A0AAE1V6K9"/>
<dbReference type="Proteomes" id="UP001291623">
    <property type="component" value="Unassembled WGS sequence"/>
</dbReference>
<comment type="caution">
    <text evidence="10">The sequence shown here is derived from an EMBL/GenBank/DDBJ whole genome shotgun (WGS) entry which is preliminary data.</text>
</comment>
<dbReference type="GO" id="GO:0048268">
    <property type="term" value="P:clathrin coat assembly"/>
    <property type="evidence" value="ECO:0007669"/>
    <property type="project" value="InterPro"/>
</dbReference>
<dbReference type="SUPFAM" id="SSF48464">
    <property type="entry name" value="ENTH/VHS domain"/>
    <property type="match status" value="1"/>
</dbReference>
<dbReference type="PANTHER" id="PTHR22951">
    <property type="entry name" value="CLATHRIN ASSEMBLY PROTEIN"/>
    <property type="match status" value="1"/>
</dbReference>
<evidence type="ECO:0000256" key="2">
    <source>
        <dbReference type="ARBA" id="ARBA00004555"/>
    </source>
</evidence>
<gene>
    <name evidence="10" type="ORF">RND71_027879</name>
</gene>
<dbReference type="GO" id="GO:0005905">
    <property type="term" value="C:clathrin-coated pit"/>
    <property type="evidence" value="ECO:0007669"/>
    <property type="project" value="UniProtKB-SubCell"/>
</dbReference>
<evidence type="ECO:0000256" key="5">
    <source>
        <dbReference type="ARBA" id="ARBA00023034"/>
    </source>
</evidence>
<evidence type="ECO:0000256" key="3">
    <source>
        <dbReference type="ARBA" id="ARBA00004600"/>
    </source>
</evidence>
<organism evidence="10 11">
    <name type="scientific">Anisodus tanguticus</name>
    <dbReference type="NCBI Taxonomy" id="243964"/>
    <lineage>
        <taxon>Eukaryota</taxon>
        <taxon>Viridiplantae</taxon>
        <taxon>Streptophyta</taxon>
        <taxon>Embryophyta</taxon>
        <taxon>Tracheophyta</taxon>
        <taxon>Spermatophyta</taxon>
        <taxon>Magnoliopsida</taxon>
        <taxon>eudicotyledons</taxon>
        <taxon>Gunneridae</taxon>
        <taxon>Pentapetalae</taxon>
        <taxon>asterids</taxon>
        <taxon>lamiids</taxon>
        <taxon>Solanales</taxon>
        <taxon>Solanaceae</taxon>
        <taxon>Solanoideae</taxon>
        <taxon>Hyoscyameae</taxon>
        <taxon>Anisodus</taxon>
    </lineage>
</organism>
<reference evidence="10" key="1">
    <citation type="submission" date="2023-12" db="EMBL/GenBank/DDBJ databases">
        <title>Genome assembly of Anisodus tanguticus.</title>
        <authorList>
            <person name="Wang Y.-J."/>
        </authorList>
    </citation>
    <scope>NUCLEOTIDE SEQUENCE</scope>
    <source>
        <strain evidence="10">KB-2021</strain>
        <tissue evidence="10">Leaf</tissue>
    </source>
</reference>
<dbReference type="Gene3D" id="1.25.40.90">
    <property type="match status" value="1"/>
</dbReference>
<name>A0AAE1V6K9_9SOLA</name>
<dbReference type="GO" id="GO:0030136">
    <property type="term" value="C:clathrin-coated vesicle"/>
    <property type="evidence" value="ECO:0007669"/>
    <property type="project" value="UniProtKB-SubCell"/>
</dbReference>
<evidence type="ECO:0000256" key="1">
    <source>
        <dbReference type="ARBA" id="ARBA00004132"/>
    </source>
</evidence>
<dbReference type="EMBL" id="JAVYJV010000015">
    <property type="protein sequence ID" value="KAK4352361.1"/>
    <property type="molecule type" value="Genomic_DNA"/>
</dbReference>
<evidence type="ECO:0000256" key="4">
    <source>
        <dbReference type="ARBA" id="ARBA00022583"/>
    </source>
</evidence>
<keyword evidence="5" id="KW-0333">Golgi apparatus</keyword>
<keyword evidence="4" id="KW-0254">Endocytosis</keyword>
<evidence type="ECO:0000313" key="11">
    <source>
        <dbReference type="Proteomes" id="UP001291623"/>
    </source>
</evidence>
<evidence type="ECO:0000256" key="7">
    <source>
        <dbReference type="ARBA" id="ARBA00023176"/>
    </source>
</evidence>
<sequence length="367" mass="42118">MEMKKFNWCGLVIDQQRVGAGSEHQIVLSQIKKRKLRDIIGVIKDQASLIKANLSIQRTVSSIQVAVIRATTHASGSPPRNHLISAIISAGDHSLPAIYACNEAIMDRLHRTHNSYVTLKCLFIFHNIMAKGSLLYKDHVSFFPSSGGHNSLNLSGFYDKSDVETRQLSSWVRWYANVLESNMITSRALGSYISPSSRLSINFDKIENYKENIVFSNFITEIKSLVCMVEGICEAPESQYCQKIDLVHEIMILVAEDYRSTQYHIMIRLVEFAGRVSILSYLDLSELILCLTSLEGCRKKLNELFIRRKNDLFWEMVSQKKMEMEKLKYERERQSFLLWNVDENSDELTWSSQRLLFAAAYKSMGDM</sequence>
<dbReference type="GO" id="GO:0005545">
    <property type="term" value="F:1-phosphatidylinositol binding"/>
    <property type="evidence" value="ECO:0007669"/>
    <property type="project" value="TreeGrafter"/>
</dbReference>
<comment type="subcellular location">
    <subcellularLocation>
        <location evidence="1">Cytoplasmic vesicle</location>
        <location evidence="1">Clathrin-coated vesicle</location>
    </subcellularLocation>
    <subcellularLocation>
        <location evidence="2">Golgi apparatus</location>
    </subcellularLocation>
    <subcellularLocation>
        <location evidence="3">Membrane</location>
        <location evidence="3">Clathrin-coated pit</location>
    </subcellularLocation>
</comment>
<keyword evidence="11" id="KW-1185">Reference proteome</keyword>
<dbReference type="GO" id="GO:0005546">
    <property type="term" value="F:phosphatidylinositol-4,5-bisphosphate binding"/>
    <property type="evidence" value="ECO:0007669"/>
    <property type="project" value="TreeGrafter"/>
</dbReference>
<keyword evidence="7" id="KW-0168">Coated pit</keyword>
<evidence type="ECO:0000313" key="10">
    <source>
        <dbReference type="EMBL" id="KAK4352361.1"/>
    </source>
</evidence>
<dbReference type="SMART" id="SM00273">
    <property type="entry name" value="ENTH"/>
    <property type="match status" value="1"/>
</dbReference>
<dbReference type="GO" id="GO:0005794">
    <property type="term" value="C:Golgi apparatus"/>
    <property type="evidence" value="ECO:0007669"/>
    <property type="project" value="UniProtKB-SubCell"/>
</dbReference>
<dbReference type="InterPro" id="IPR048050">
    <property type="entry name" value="ANTH_N_plant"/>
</dbReference>
<keyword evidence="6" id="KW-0472">Membrane</keyword>
<dbReference type="InterPro" id="IPR045192">
    <property type="entry name" value="AP180-like"/>
</dbReference>
<dbReference type="GO" id="GO:0032050">
    <property type="term" value="F:clathrin heavy chain binding"/>
    <property type="evidence" value="ECO:0007669"/>
    <property type="project" value="TreeGrafter"/>
</dbReference>
<protein>
    <recommendedName>
        <fullName evidence="9">ENTH domain-containing protein</fullName>
    </recommendedName>
</protein>
<evidence type="ECO:0000256" key="6">
    <source>
        <dbReference type="ARBA" id="ARBA00023136"/>
    </source>
</evidence>
<evidence type="ECO:0000259" key="9">
    <source>
        <dbReference type="PROSITE" id="PS50942"/>
    </source>
</evidence>
<feature type="domain" description="ENTH" evidence="9">
    <location>
        <begin position="55"/>
        <end position="193"/>
    </location>
</feature>
<proteinExistence type="predicted"/>
<evidence type="ECO:0000256" key="8">
    <source>
        <dbReference type="ARBA" id="ARBA00023329"/>
    </source>
</evidence>
<dbReference type="GO" id="GO:0072583">
    <property type="term" value="P:clathrin-dependent endocytosis"/>
    <property type="evidence" value="ECO:0007669"/>
    <property type="project" value="InterPro"/>
</dbReference>
<keyword evidence="8" id="KW-0968">Cytoplasmic vesicle</keyword>
<dbReference type="GO" id="GO:0000149">
    <property type="term" value="F:SNARE binding"/>
    <property type="evidence" value="ECO:0007669"/>
    <property type="project" value="TreeGrafter"/>
</dbReference>
<dbReference type="InterPro" id="IPR011417">
    <property type="entry name" value="ANTH_dom"/>
</dbReference>
<dbReference type="PANTHER" id="PTHR22951:SF24">
    <property type="entry name" value="ENTH DOMAIN-CONTAINING PROTEIN"/>
    <property type="match status" value="1"/>
</dbReference>
<dbReference type="InterPro" id="IPR013809">
    <property type="entry name" value="ENTH"/>
</dbReference>
<dbReference type="PROSITE" id="PS50942">
    <property type="entry name" value="ENTH"/>
    <property type="match status" value="1"/>
</dbReference>
<dbReference type="FunFam" id="1.25.40.90:FF:000035">
    <property type="entry name" value="Putative clathrin assembly protein At4g40080"/>
    <property type="match status" value="1"/>
</dbReference>
<dbReference type="CDD" id="cd16987">
    <property type="entry name" value="ANTH_N_AP180_plant"/>
    <property type="match status" value="1"/>
</dbReference>